<dbReference type="STRING" id="573321.SAMN04488505_104330"/>
<keyword evidence="3" id="KW-1185">Reference proteome</keyword>
<sequence>MELPIVQYRRHRVAYTVSAIIGFVAAFQGGYWLLRESVAAFFGWMFLILGLIAFVRCTWFAIKNSLVMELNHEGIMYKKYCYAWNTLRSYGIRKEVGESGSFNYLILYFNNGGAPLEIQLDWMDNNESIPEQMAVYAKAFQVEFDGVVKKEV</sequence>
<dbReference type="Proteomes" id="UP000198984">
    <property type="component" value="Unassembled WGS sequence"/>
</dbReference>
<keyword evidence="1" id="KW-0472">Membrane</keyword>
<proteinExistence type="predicted"/>
<dbReference type="EMBL" id="FOBB01000004">
    <property type="protein sequence ID" value="SEM41501.1"/>
    <property type="molecule type" value="Genomic_DNA"/>
</dbReference>
<accession>A0A1H7Y6E8</accession>
<dbReference type="AlphaFoldDB" id="A0A1H7Y6E8"/>
<evidence type="ECO:0000313" key="3">
    <source>
        <dbReference type="Proteomes" id="UP000198984"/>
    </source>
</evidence>
<gene>
    <name evidence="2" type="ORF">SAMN04488505_104330</name>
</gene>
<evidence type="ECO:0000256" key="1">
    <source>
        <dbReference type="SAM" id="Phobius"/>
    </source>
</evidence>
<keyword evidence="1" id="KW-1133">Transmembrane helix</keyword>
<organism evidence="2 3">
    <name type="scientific">Chitinophaga rupis</name>
    <dbReference type="NCBI Taxonomy" id="573321"/>
    <lineage>
        <taxon>Bacteria</taxon>
        <taxon>Pseudomonadati</taxon>
        <taxon>Bacteroidota</taxon>
        <taxon>Chitinophagia</taxon>
        <taxon>Chitinophagales</taxon>
        <taxon>Chitinophagaceae</taxon>
        <taxon>Chitinophaga</taxon>
    </lineage>
</organism>
<feature type="transmembrane region" description="Helical" evidence="1">
    <location>
        <begin position="40"/>
        <end position="62"/>
    </location>
</feature>
<name>A0A1H7Y6E8_9BACT</name>
<keyword evidence="1" id="KW-0812">Transmembrane</keyword>
<evidence type="ECO:0000313" key="2">
    <source>
        <dbReference type="EMBL" id="SEM41501.1"/>
    </source>
</evidence>
<protein>
    <submittedName>
        <fullName evidence="2">Uncharacterized protein</fullName>
    </submittedName>
</protein>
<feature type="transmembrane region" description="Helical" evidence="1">
    <location>
        <begin position="12"/>
        <end position="34"/>
    </location>
</feature>
<reference evidence="2 3" key="1">
    <citation type="submission" date="2016-10" db="EMBL/GenBank/DDBJ databases">
        <authorList>
            <person name="de Groot N.N."/>
        </authorList>
    </citation>
    <scope>NUCLEOTIDE SEQUENCE [LARGE SCALE GENOMIC DNA]</scope>
    <source>
        <strain evidence="2 3">DSM 21039</strain>
    </source>
</reference>